<dbReference type="Pfam" id="PF07690">
    <property type="entry name" value="MFS_1"/>
    <property type="match status" value="1"/>
</dbReference>
<dbReference type="SUPFAM" id="SSF103473">
    <property type="entry name" value="MFS general substrate transporter"/>
    <property type="match status" value="1"/>
</dbReference>
<feature type="transmembrane region" description="Helical" evidence="5">
    <location>
        <begin position="185"/>
        <end position="204"/>
    </location>
</feature>
<sequence length="467" mass="51442">MSTQEKIDLDLNKPKPGLGFRHVQTILLFFGLLLAYCMRVNMSMAIVAMTDGSENSFDWSIQIQSVILSSFFWGYVVLQIPGGELAAKFGGKLLFCLCVGINSATSICIPISAYYGGWQLVCACRVIQGLSQGFLYPSIHTLIGKWVPLEEKTSLGTLIYAGSHLGTALELSAAGLIAEYWGWPAIFYVIGTLGVIWTTIYIFVGASSPEESRLISDAERNYIHESLGHVVGRKKLRTPWKSLFTSLPFISLLIVHCGQNWGFWTLMTEIPSYMNQVLGVNMKSNGLMSALPYLSMFLLSFPFGFFSNYVLNKKWLSTTTTRKICNSIGLFGPALALIALCYTPADVTITVIMLTLVVGLNAGHIMGFMLVHIDMAPNFAGTMMGITNGTANVIAIIAPLAAGVILNDETDPKEWHKIFYLASIIYIIANIIFLIFGSAELQTWNEPNESENKNTTDEALEKVEKVI</sequence>
<feature type="domain" description="Major facilitator superfamily (MFS) profile" evidence="6">
    <location>
        <begin position="23"/>
        <end position="441"/>
    </location>
</feature>
<reference evidence="8" key="1">
    <citation type="submission" date="2025-08" db="UniProtKB">
        <authorList>
            <consortium name="RefSeq"/>
        </authorList>
    </citation>
    <scope>IDENTIFICATION</scope>
    <source>
        <tissue evidence="8">Whole larvae</tissue>
    </source>
</reference>
<dbReference type="InterPro" id="IPR011701">
    <property type="entry name" value="MFS"/>
</dbReference>
<dbReference type="GeneID" id="113514736"/>
<evidence type="ECO:0000256" key="3">
    <source>
        <dbReference type="ARBA" id="ARBA00022989"/>
    </source>
</evidence>
<gene>
    <name evidence="8" type="primary">LOC113514736</name>
</gene>
<dbReference type="InterPro" id="IPR050382">
    <property type="entry name" value="MFS_Na/Anion_cotransporter"/>
</dbReference>
<dbReference type="CDD" id="cd17318">
    <property type="entry name" value="MFS_SLC17"/>
    <property type="match status" value="1"/>
</dbReference>
<dbReference type="PROSITE" id="PS50850">
    <property type="entry name" value="MFS"/>
    <property type="match status" value="1"/>
</dbReference>
<keyword evidence="7" id="KW-1185">Reference proteome</keyword>
<protein>
    <submittedName>
        <fullName evidence="8">Inorganic phosphate cotransporter isoform X1</fullName>
    </submittedName>
</protein>
<evidence type="ECO:0000313" key="7">
    <source>
        <dbReference type="Proteomes" id="UP001652740"/>
    </source>
</evidence>
<name>A0ABM3M997_GALME</name>
<evidence type="ECO:0000256" key="2">
    <source>
        <dbReference type="ARBA" id="ARBA00022692"/>
    </source>
</evidence>
<feature type="transmembrane region" description="Helical" evidence="5">
    <location>
        <begin position="243"/>
        <end position="264"/>
    </location>
</feature>
<organism evidence="7 8">
    <name type="scientific">Galleria mellonella</name>
    <name type="common">Greater wax moth</name>
    <dbReference type="NCBI Taxonomy" id="7137"/>
    <lineage>
        <taxon>Eukaryota</taxon>
        <taxon>Metazoa</taxon>
        <taxon>Ecdysozoa</taxon>
        <taxon>Arthropoda</taxon>
        <taxon>Hexapoda</taxon>
        <taxon>Insecta</taxon>
        <taxon>Pterygota</taxon>
        <taxon>Neoptera</taxon>
        <taxon>Endopterygota</taxon>
        <taxon>Lepidoptera</taxon>
        <taxon>Glossata</taxon>
        <taxon>Ditrysia</taxon>
        <taxon>Pyraloidea</taxon>
        <taxon>Pyralidae</taxon>
        <taxon>Galleriinae</taxon>
        <taxon>Galleria</taxon>
    </lineage>
</organism>
<evidence type="ECO:0000313" key="8">
    <source>
        <dbReference type="RefSeq" id="XP_052747700.1"/>
    </source>
</evidence>
<feature type="transmembrane region" description="Helical" evidence="5">
    <location>
        <begin position="385"/>
        <end position="406"/>
    </location>
</feature>
<accession>A0ABM3M997</accession>
<dbReference type="PANTHER" id="PTHR11662">
    <property type="entry name" value="SOLUTE CARRIER FAMILY 17"/>
    <property type="match status" value="1"/>
</dbReference>
<dbReference type="InterPro" id="IPR027378">
    <property type="entry name" value="Nucleotide_channel_N"/>
</dbReference>
<keyword evidence="2 5" id="KW-0812">Transmembrane</keyword>
<evidence type="ECO:0000256" key="5">
    <source>
        <dbReference type="SAM" id="Phobius"/>
    </source>
</evidence>
<dbReference type="RefSeq" id="XP_052747700.1">
    <property type="nucleotide sequence ID" value="XM_052891740.1"/>
</dbReference>
<feature type="transmembrane region" description="Helical" evidence="5">
    <location>
        <begin position="93"/>
        <end position="115"/>
    </location>
</feature>
<proteinExistence type="predicted"/>
<feature type="transmembrane region" description="Helical" evidence="5">
    <location>
        <begin position="418"/>
        <end position="436"/>
    </location>
</feature>
<dbReference type="Gene3D" id="1.20.120.540">
    <property type="entry name" value="Voltage-gated potassium channels"/>
    <property type="match status" value="1"/>
</dbReference>
<feature type="transmembrane region" description="Helical" evidence="5">
    <location>
        <begin position="324"/>
        <end position="345"/>
    </location>
</feature>
<feature type="transmembrane region" description="Helical" evidence="5">
    <location>
        <begin position="290"/>
        <end position="312"/>
    </location>
</feature>
<keyword evidence="3 5" id="KW-1133">Transmembrane helix</keyword>
<keyword evidence="4 5" id="KW-0472">Membrane</keyword>
<evidence type="ECO:0000256" key="1">
    <source>
        <dbReference type="ARBA" id="ARBA00004141"/>
    </source>
</evidence>
<feature type="transmembrane region" description="Helical" evidence="5">
    <location>
        <begin position="61"/>
        <end position="81"/>
    </location>
</feature>
<evidence type="ECO:0000256" key="4">
    <source>
        <dbReference type="ARBA" id="ARBA00023136"/>
    </source>
</evidence>
<dbReference type="InterPro" id="IPR036259">
    <property type="entry name" value="MFS_trans_sf"/>
</dbReference>
<dbReference type="Proteomes" id="UP001652740">
    <property type="component" value="Unplaced"/>
</dbReference>
<evidence type="ECO:0000259" key="6">
    <source>
        <dbReference type="PROSITE" id="PS50850"/>
    </source>
</evidence>
<comment type="subcellular location">
    <subcellularLocation>
        <location evidence="1">Membrane</location>
        <topology evidence="1">Multi-pass membrane protein</topology>
    </subcellularLocation>
</comment>
<feature type="transmembrane region" description="Helical" evidence="5">
    <location>
        <begin position="26"/>
        <end position="49"/>
    </location>
</feature>
<feature type="transmembrane region" description="Helical" evidence="5">
    <location>
        <begin position="351"/>
        <end position="373"/>
    </location>
</feature>
<dbReference type="InterPro" id="IPR020846">
    <property type="entry name" value="MFS_dom"/>
</dbReference>
<dbReference type="Gene3D" id="1.20.1250.20">
    <property type="entry name" value="MFS general substrate transporter like domains"/>
    <property type="match status" value="1"/>
</dbReference>
<dbReference type="PANTHER" id="PTHR11662:SF280">
    <property type="entry name" value="FI21844P1-RELATED"/>
    <property type="match status" value="1"/>
</dbReference>